<organism evidence="2 3">
    <name type="scientific">Siminovitchia fortis</name>
    <dbReference type="NCBI Taxonomy" id="254758"/>
    <lineage>
        <taxon>Bacteria</taxon>
        <taxon>Bacillati</taxon>
        <taxon>Bacillota</taxon>
        <taxon>Bacilli</taxon>
        <taxon>Bacillales</taxon>
        <taxon>Bacillaceae</taxon>
        <taxon>Siminovitchia</taxon>
    </lineage>
</organism>
<dbReference type="Pfam" id="PF13091">
    <property type="entry name" value="PLDc_2"/>
    <property type="match status" value="1"/>
</dbReference>
<evidence type="ECO:0000313" key="2">
    <source>
        <dbReference type="EMBL" id="RWR13132.1"/>
    </source>
</evidence>
<gene>
    <name evidence="2" type="ORF">D4N35_004995</name>
</gene>
<comment type="caution">
    <text evidence="2">The sequence shown here is derived from an EMBL/GenBank/DDBJ whole genome shotgun (WGS) entry which is preliminary data.</text>
</comment>
<protein>
    <submittedName>
        <fullName evidence="2">Phospholipase</fullName>
    </submittedName>
</protein>
<dbReference type="CDD" id="cd09129">
    <property type="entry name" value="PLDc_unchar2_1"/>
    <property type="match status" value="1"/>
</dbReference>
<name>A0A451GCN4_9BACI</name>
<keyword evidence="3" id="KW-1185">Reference proteome</keyword>
<dbReference type="AlphaFoldDB" id="A0A451GCN4"/>
<proteinExistence type="predicted"/>
<dbReference type="InterPro" id="IPR025202">
    <property type="entry name" value="PLD-like_dom"/>
</dbReference>
<dbReference type="GeneID" id="56391398"/>
<dbReference type="PANTHER" id="PTHR21248:SF22">
    <property type="entry name" value="PHOSPHOLIPASE D"/>
    <property type="match status" value="1"/>
</dbReference>
<accession>A0A451GCN4</accession>
<evidence type="ECO:0000313" key="3">
    <source>
        <dbReference type="Proteomes" id="UP000273811"/>
    </source>
</evidence>
<reference evidence="2" key="1">
    <citation type="submission" date="2018-12" db="EMBL/GenBank/DDBJ databases">
        <authorList>
            <person name="Sun L."/>
            <person name="Chen Z."/>
        </authorList>
    </citation>
    <scope>NUCLEOTIDE SEQUENCE [LARGE SCALE GENOMIC DNA]</scope>
    <source>
        <strain evidence="2">DSM 16012</strain>
    </source>
</reference>
<dbReference type="EMBL" id="QYTU02000007">
    <property type="protein sequence ID" value="RWR13132.1"/>
    <property type="molecule type" value="Genomic_DNA"/>
</dbReference>
<dbReference type="RefSeq" id="WP_120070957.1">
    <property type="nucleotide sequence ID" value="NZ_CP126113.1"/>
</dbReference>
<dbReference type="Gene3D" id="3.30.870.10">
    <property type="entry name" value="Endonuclease Chain A"/>
    <property type="match status" value="2"/>
</dbReference>
<dbReference type="SUPFAM" id="SSF56024">
    <property type="entry name" value="Phospholipase D/nuclease"/>
    <property type="match status" value="2"/>
</dbReference>
<evidence type="ECO:0000259" key="1">
    <source>
        <dbReference type="Pfam" id="PF13091"/>
    </source>
</evidence>
<dbReference type="OrthoDB" id="92272at2"/>
<dbReference type="GO" id="GO:0006793">
    <property type="term" value="P:phosphorus metabolic process"/>
    <property type="evidence" value="ECO:0007669"/>
    <property type="project" value="UniProtKB-ARBA"/>
</dbReference>
<dbReference type="PANTHER" id="PTHR21248">
    <property type="entry name" value="CARDIOLIPIN SYNTHASE"/>
    <property type="match status" value="1"/>
</dbReference>
<feature type="domain" description="Phospholipase D-like" evidence="1">
    <location>
        <begin position="301"/>
        <end position="441"/>
    </location>
</feature>
<sequence>MRKRKMKRWLIGTLALFLCVFFSVIYYESTKSLPVGVPFEGKVHQVPDGSISFLYDLTYKDGNHEKTDQHMFKAVFEAIEDAEEFIVLDFFLYNDYYDHDQKFPPLSSTLTEKLIAKKRENPNIQIVLITDEINTSYNSHKNWQFENLKKNGIDVLMTDVDPLRDSNPLYTAVWRMFFQWFGQEGKGIFPNAMADDAPNMTGRSYLKLLNIKANHRKTVATEKTALILSGNPHDASAFHSNIGFRIDGPIVGDLLESEQAAANLAGGKKLPRYGGNESSSGNNKVQLITEGKVLEKTLSSINSTGKGDELWLSMFYLAERKVIDALLDADKRGVHIKIILDPNENAFGSQKTGLPNKPVAQELDEETDSRIKIRWYNTGQEQYHTKLLYIKKKDKVLITGGSTNFTARNLDNFNLETNVYIETPVNSRLAKELDHYFKRQWTNEDGQFTVDLKENVSPLTFGQRVVYFLQKVFYFTTF</sequence>
<dbReference type="Proteomes" id="UP000273811">
    <property type="component" value="Unassembled WGS sequence"/>
</dbReference>
<dbReference type="CDD" id="cd09130">
    <property type="entry name" value="PLDc_unchar2_2"/>
    <property type="match status" value="1"/>
</dbReference>